<evidence type="ECO:0000256" key="1">
    <source>
        <dbReference type="ARBA" id="ARBA00022801"/>
    </source>
</evidence>
<dbReference type="SUPFAM" id="SSF53474">
    <property type="entry name" value="alpha/beta-Hydrolases"/>
    <property type="match status" value="1"/>
</dbReference>
<reference evidence="4" key="1">
    <citation type="submission" date="2023-06" db="EMBL/GenBank/DDBJ databases">
        <title>Genome-scale phylogeny and comparative genomics of the fungal order Sordariales.</title>
        <authorList>
            <consortium name="Lawrence Berkeley National Laboratory"/>
            <person name="Hensen N."/>
            <person name="Bonometti L."/>
            <person name="Westerberg I."/>
            <person name="Brannstrom I.O."/>
            <person name="Guillou S."/>
            <person name="Cros-Aarteil S."/>
            <person name="Calhoun S."/>
            <person name="Haridas S."/>
            <person name="Kuo A."/>
            <person name="Mondo S."/>
            <person name="Pangilinan J."/>
            <person name="Riley R."/>
            <person name="Labutti K."/>
            <person name="Andreopoulos B."/>
            <person name="Lipzen A."/>
            <person name="Chen C."/>
            <person name="Yanf M."/>
            <person name="Daum C."/>
            <person name="Ng V."/>
            <person name="Clum A."/>
            <person name="Steindorff A."/>
            <person name="Ohm R."/>
            <person name="Martin F."/>
            <person name="Silar P."/>
            <person name="Natvig D."/>
            <person name="Lalanne C."/>
            <person name="Gautier V."/>
            <person name="Ament-Velasquez S.L."/>
            <person name="Kruys A."/>
            <person name="Hutchinson M.I."/>
            <person name="Powell A.J."/>
            <person name="Barry K."/>
            <person name="Miller A.N."/>
            <person name="Grigoriev I.V."/>
            <person name="Debuchy R."/>
            <person name="Gladieux P."/>
            <person name="Thoren M.H."/>
            <person name="Johannesson H."/>
        </authorList>
    </citation>
    <scope>NUCLEOTIDE SEQUENCE</scope>
    <source>
        <strain evidence="4">SMH2532-1</strain>
    </source>
</reference>
<organism evidence="4 5">
    <name type="scientific">Cercophora newfieldiana</name>
    <dbReference type="NCBI Taxonomy" id="92897"/>
    <lineage>
        <taxon>Eukaryota</taxon>
        <taxon>Fungi</taxon>
        <taxon>Dikarya</taxon>
        <taxon>Ascomycota</taxon>
        <taxon>Pezizomycotina</taxon>
        <taxon>Sordariomycetes</taxon>
        <taxon>Sordariomycetidae</taxon>
        <taxon>Sordariales</taxon>
        <taxon>Lasiosphaeriaceae</taxon>
        <taxon>Cercophora</taxon>
    </lineage>
</organism>
<dbReference type="PRINTS" id="PR00412">
    <property type="entry name" value="EPOXHYDRLASE"/>
</dbReference>
<comment type="similarity">
    <text evidence="2">Belongs to the AB hydrolase superfamily. Epoxide hydrolase family.</text>
</comment>
<proteinExistence type="inferred from homology"/>
<dbReference type="Gene3D" id="3.40.50.1820">
    <property type="entry name" value="alpha/beta hydrolase"/>
    <property type="match status" value="1"/>
</dbReference>
<dbReference type="PANTHER" id="PTHR43329">
    <property type="entry name" value="EPOXIDE HYDROLASE"/>
    <property type="match status" value="1"/>
</dbReference>
<dbReference type="Pfam" id="PF00561">
    <property type="entry name" value="Abhydrolase_1"/>
    <property type="match status" value="1"/>
</dbReference>
<keyword evidence="5" id="KW-1185">Reference proteome</keyword>
<evidence type="ECO:0000256" key="2">
    <source>
        <dbReference type="ARBA" id="ARBA00038334"/>
    </source>
</evidence>
<feature type="domain" description="AB hydrolase-1" evidence="3">
    <location>
        <begin position="33"/>
        <end position="314"/>
    </location>
</feature>
<dbReference type="InterPro" id="IPR029058">
    <property type="entry name" value="AB_hydrolase_fold"/>
</dbReference>
<name>A0AA39XUT2_9PEZI</name>
<comment type="caution">
    <text evidence="4">The sequence shown here is derived from an EMBL/GenBank/DDBJ whole genome shotgun (WGS) entry which is preliminary data.</text>
</comment>
<accession>A0AA39XUT2</accession>
<gene>
    <name evidence="4" type="ORF">B0T16DRAFT_518952</name>
</gene>
<keyword evidence="1 4" id="KW-0378">Hydrolase</keyword>
<dbReference type="AlphaFoldDB" id="A0AA39XUT2"/>
<dbReference type="Proteomes" id="UP001174936">
    <property type="component" value="Unassembled WGS sequence"/>
</dbReference>
<dbReference type="InterPro" id="IPR000073">
    <property type="entry name" value="AB_hydrolase_1"/>
</dbReference>
<evidence type="ECO:0000313" key="5">
    <source>
        <dbReference type="Proteomes" id="UP001174936"/>
    </source>
</evidence>
<evidence type="ECO:0000259" key="3">
    <source>
        <dbReference type="Pfam" id="PF00561"/>
    </source>
</evidence>
<protein>
    <submittedName>
        <fullName evidence="4">Alpha/Beta hydrolase protein</fullName>
    </submittedName>
</protein>
<dbReference type="GO" id="GO:0016787">
    <property type="term" value="F:hydrolase activity"/>
    <property type="evidence" value="ECO:0007669"/>
    <property type="project" value="UniProtKB-KW"/>
</dbReference>
<dbReference type="EMBL" id="JAULSV010000007">
    <property type="protein sequence ID" value="KAK0639807.1"/>
    <property type="molecule type" value="Genomic_DNA"/>
</dbReference>
<evidence type="ECO:0000313" key="4">
    <source>
        <dbReference type="EMBL" id="KAK0639807.1"/>
    </source>
</evidence>
<dbReference type="InterPro" id="IPR000639">
    <property type="entry name" value="Epox_hydrolase-like"/>
</dbReference>
<sequence length="336" mass="36618">MASLAFPQWAKKATLSDGTTYGYIHVPAAESKPTFLLLHGAPSSSYVWRHQVDALPKAGFGVIAPDLLGYGDTDKPEEEGPYQMHCMVPQIYELVTKAIGIDKVIGVGHDLGSPLLSHIYVHHKPLFSGLVFIAVGFTLVTARFDPDFLIATSTQLLGYPTAGYTRLFVSPDGASLLDTHSLAFSSLLYTSDPTHWKTHLGAEGGLLSFLHSGETLPIAPWLSPAEFTLQNAILAQGGYTGPLNWYKSAMNLPPAEEDVRLTEEEKRVEVPTLLVVPERDFVIVEAVQVHMTGAVAGERMRVEKVDAGHWAMLERREEVEGLLEGFGRELELGGGL</sequence>